<keyword evidence="1" id="KW-0472">Membrane</keyword>
<protein>
    <submittedName>
        <fullName evidence="2">Uncharacterized protein</fullName>
    </submittedName>
</protein>
<gene>
    <name evidence="2" type="ORF">bsdtw1_01292</name>
</gene>
<dbReference type="Proteomes" id="UP000580568">
    <property type="component" value="Unassembled WGS sequence"/>
</dbReference>
<dbReference type="AlphaFoldDB" id="A0A6V8SDT0"/>
<evidence type="ECO:0000313" key="2">
    <source>
        <dbReference type="EMBL" id="GFP75220.1"/>
    </source>
</evidence>
<evidence type="ECO:0000256" key="1">
    <source>
        <dbReference type="SAM" id="Phobius"/>
    </source>
</evidence>
<dbReference type="RefSeq" id="WP_183276744.1">
    <property type="nucleotide sequence ID" value="NZ_BLZR01000001.1"/>
</dbReference>
<evidence type="ECO:0000313" key="3">
    <source>
        <dbReference type="Proteomes" id="UP000580568"/>
    </source>
</evidence>
<organism evidence="2 3">
    <name type="scientific">Clostridium fungisolvens</name>
    <dbReference type="NCBI Taxonomy" id="1604897"/>
    <lineage>
        <taxon>Bacteria</taxon>
        <taxon>Bacillati</taxon>
        <taxon>Bacillota</taxon>
        <taxon>Clostridia</taxon>
        <taxon>Eubacteriales</taxon>
        <taxon>Clostridiaceae</taxon>
        <taxon>Clostridium</taxon>
    </lineage>
</organism>
<accession>A0A6V8SDT0</accession>
<keyword evidence="1" id="KW-0812">Transmembrane</keyword>
<name>A0A6V8SDT0_9CLOT</name>
<keyword evidence="1" id="KW-1133">Transmembrane helix</keyword>
<comment type="caution">
    <text evidence="2">The sequence shown here is derived from an EMBL/GenBank/DDBJ whole genome shotgun (WGS) entry which is preliminary data.</text>
</comment>
<feature type="transmembrane region" description="Helical" evidence="1">
    <location>
        <begin position="6"/>
        <end position="26"/>
    </location>
</feature>
<proteinExistence type="predicted"/>
<reference evidence="2 3" key="1">
    <citation type="submission" date="2020-07" db="EMBL/GenBank/DDBJ databases">
        <title>A new beta-1,3-glucan-decomposing anaerobic bacterium isolated from anoxic soil subjected to biological soil disinfestation.</title>
        <authorList>
            <person name="Ueki A."/>
            <person name="Tonouchi A."/>
        </authorList>
    </citation>
    <scope>NUCLEOTIDE SEQUENCE [LARGE SCALE GENOMIC DNA]</scope>
    <source>
        <strain evidence="2 3">TW1</strain>
    </source>
</reference>
<dbReference type="EMBL" id="BLZR01000001">
    <property type="protein sequence ID" value="GFP75220.1"/>
    <property type="molecule type" value="Genomic_DNA"/>
</dbReference>
<sequence length="159" mass="18051">MKKRDVIGLLVIIILILTILLGIKLFKSSSIVVYKTDIIADDIRINNLTLVSFEDKLYVQDGYILKLTKEGSKVDSLNVDVEVAGKSVIGFVYGDIFKKYNESVTDTFNVIEDVKISKDSKMTVKIRYTIDGKEKEYKDAIKMSSIMKFDEKNPNAVRK</sequence>
<keyword evidence="3" id="KW-1185">Reference proteome</keyword>